<dbReference type="PROSITE" id="PS00444">
    <property type="entry name" value="POLYPRENYL_SYNTHASE_2"/>
    <property type="match status" value="1"/>
</dbReference>
<protein>
    <submittedName>
        <fullName evidence="7">Polyprenyl synthetase family protein</fullName>
    </submittedName>
</protein>
<reference evidence="7 8" key="1">
    <citation type="journal article" date="2023" name="ISME J.">
        <title>Cultivation and genomic characterization of novel and ubiquitous marine nitrite-oxidizing bacteria from the Nitrospirales.</title>
        <authorList>
            <person name="Mueller A.J."/>
            <person name="Daebeler A."/>
            <person name="Herbold C.W."/>
            <person name="Kirkegaard R.H."/>
            <person name="Daims H."/>
        </authorList>
    </citation>
    <scope>NUCLEOTIDE SEQUENCE [LARGE SCALE GENOMIC DNA]</scope>
    <source>
        <strain evidence="7 8">EB</strain>
    </source>
</reference>
<evidence type="ECO:0000256" key="2">
    <source>
        <dbReference type="ARBA" id="ARBA00006706"/>
    </source>
</evidence>
<keyword evidence="5" id="KW-0460">Magnesium</keyword>
<keyword evidence="8" id="KW-1185">Reference proteome</keyword>
<evidence type="ECO:0000256" key="1">
    <source>
        <dbReference type="ARBA" id="ARBA00001946"/>
    </source>
</evidence>
<evidence type="ECO:0000256" key="5">
    <source>
        <dbReference type="ARBA" id="ARBA00022842"/>
    </source>
</evidence>
<comment type="cofactor">
    <cofactor evidence="1">
        <name>Mg(2+)</name>
        <dbReference type="ChEBI" id="CHEBI:18420"/>
    </cofactor>
</comment>
<name>A0ABU3KDM1_9BACT</name>
<proteinExistence type="inferred from homology"/>
<sequence length="336" mass="37349">MANGPPQVVSTSLSMEDVFEAYRNDLEEIEAHIRQNLDSEAPLINEIAAHILSSGGKRIRPLLLSLCARLNGYDPKEDLVLGSLIEFIHTATLLHDDVLDEADLRRGQQTARRIWGNHASILVGDYLYSRAMQQIAAFQNHEVNDVMAIACRKMAEGEILQLCATRQPLLTETDYLRIVEYKTGALVASACKVGAIIGGTSPAQQKGLYQFGLYLGIAFQLADDLLDYTANGDNLGKALGQDLMQGMITLPLLHLLRSCSVEERQDLVQKIESKSIEEKDLLKITTMMARYGSLEYTTRRSQEYIDAALLNLAPFEDSSAKRALTVVADYMVNRDR</sequence>
<keyword evidence="3 6" id="KW-0808">Transferase</keyword>
<dbReference type="InterPro" id="IPR000092">
    <property type="entry name" value="Polyprenyl_synt"/>
</dbReference>
<dbReference type="SUPFAM" id="SSF48576">
    <property type="entry name" value="Terpenoid synthases"/>
    <property type="match status" value="1"/>
</dbReference>
<dbReference type="PANTHER" id="PTHR12001">
    <property type="entry name" value="GERANYLGERANYL PYROPHOSPHATE SYNTHASE"/>
    <property type="match status" value="1"/>
</dbReference>
<dbReference type="CDD" id="cd00685">
    <property type="entry name" value="Trans_IPPS_HT"/>
    <property type="match status" value="1"/>
</dbReference>
<dbReference type="PROSITE" id="PS00723">
    <property type="entry name" value="POLYPRENYL_SYNTHASE_1"/>
    <property type="match status" value="1"/>
</dbReference>
<dbReference type="PANTHER" id="PTHR12001:SF69">
    <property type="entry name" value="ALL TRANS-POLYPRENYL-DIPHOSPHATE SYNTHASE PDSS1"/>
    <property type="match status" value="1"/>
</dbReference>
<dbReference type="Pfam" id="PF00348">
    <property type="entry name" value="polyprenyl_synt"/>
    <property type="match status" value="1"/>
</dbReference>
<evidence type="ECO:0000313" key="7">
    <source>
        <dbReference type="EMBL" id="MDT7044202.1"/>
    </source>
</evidence>
<evidence type="ECO:0000256" key="3">
    <source>
        <dbReference type="ARBA" id="ARBA00022679"/>
    </source>
</evidence>
<gene>
    <name evidence="7" type="ORF">PPG34_17760</name>
</gene>
<evidence type="ECO:0000256" key="6">
    <source>
        <dbReference type="RuleBase" id="RU004466"/>
    </source>
</evidence>
<comment type="similarity">
    <text evidence="2 6">Belongs to the FPP/GGPP synthase family.</text>
</comment>
<dbReference type="RefSeq" id="WP_313834787.1">
    <property type="nucleotide sequence ID" value="NZ_JAQOUE010000002.1"/>
</dbReference>
<dbReference type="SFLD" id="SFLDS00005">
    <property type="entry name" value="Isoprenoid_Synthase_Type_I"/>
    <property type="match status" value="1"/>
</dbReference>
<dbReference type="InterPro" id="IPR033749">
    <property type="entry name" value="Polyprenyl_synt_CS"/>
</dbReference>
<dbReference type="Proteomes" id="UP001250932">
    <property type="component" value="Unassembled WGS sequence"/>
</dbReference>
<accession>A0ABU3KDM1</accession>
<comment type="caution">
    <text evidence="7">The sequence shown here is derived from an EMBL/GenBank/DDBJ whole genome shotgun (WGS) entry which is preliminary data.</text>
</comment>
<evidence type="ECO:0000256" key="4">
    <source>
        <dbReference type="ARBA" id="ARBA00022723"/>
    </source>
</evidence>
<dbReference type="Gene3D" id="1.10.600.10">
    <property type="entry name" value="Farnesyl Diphosphate Synthase"/>
    <property type="match status" value="1"/>
</dbReference>
<evidence type="ECO:0000313" key="8">
    <source>
        <dbReference type="Proteomes" id="UP001250932"/>
    </source>
</evidence>
<dbReference type="EMBL" id="JAQOUE010000002">
    <property type="protein sequence ID" value="MDT7044202.1"/>
    <property type="molecule type" value="Genomic_DNA"/>
</dbReference>
<organism evidence="7 8">
    <name type="scientific">Candidatus Nitronereus thalassa</name>
    <dbReference type="NCBI Taxonomy" id="3020898"/>
    <lineage>
        <taxon>Bacteria</taxon>
        <taxon>Pseudomonadati</taxon>
        <taxon>Nitrospirota</taxon>
        <taxon>Nitrospiria</taxon>
        <taxon>Nitrospirales</taxon>
        <taxon>Nitrospiraceae</taxon>
        <taxon>Candidatus Nitronereus</taxon>
    </lineage>
</organism>
<dbReference type="InterPro" id="IPR008949">
    <property type="entry name" value="Isoprenoid_synthase_dom_sf"/>
</dbReference>
<keyword evidence="4" id="KW-0479">Metal-binding</keyword>